<dbReference type="PANTHER" id="PTHR48108:SF26">
    <property type="entry name" value="CBS DOMAIN-CONTAINING PROTEIN DDB_G0289609"/>
    <property type="match status" value="1"/>
</dbReference>
<dbReference type="Proteomes" id="UP000695562">
    <property type="component" value="Unassembled WGS sequence"/>
</dbReference>
<keyword evidence="1" id="KW-0677">Repeat</keyword>
<dbReference type="Pfam" id="PF00571">
    <property type="entry name" value="CBS"/>
    <property type="match status" value="2"/>
</dbReference>
<evidence type="ECO:0000256" key="1">
    <source>
        <dbReference type="ARBA" id="ARBA00022737"/>
    </source>
</evidence>
<evidence type="ECO:0000259" key="3">
    <source>
        <dbReference type="PROSITE" id="PS51371"/>
    </source>
</evidence>
<dbReference type="PANTHER" id="PTHR48108">
    <property type="entry name" value="CBS DOMAIN-CONTAINING PROTEIN CBSX2, CHLOROPLASTIC"/>
    <property type="match status" value="1"/>
</dbReference>
<dbReference type="CDD" id="cd04584">
    <property type="entry name" value="CBS_pair_AcuB_like"/>
    <property type="match status" value="1"/>
</dbReference>
<dbReference type="AlphaFoldDB" id="A0A8J4PWM8"/>
<feature type="domain" description="CBS" evidence="3">
    <location>
        <begin position="87"/>
        <end position="144"/>
    </location>
</feature>
<protein>
    <recommendedName>
        <fullName evidence="3">CBS domain-containing protein</fullName>
    </recommendedName>
</protein>
<feature type="domain" description="CBS" evidence="3">
    <location>
        <begin position="12"/>
        <end position="69"/>
    </location>
</feature>
<dbReference type="InterPro" id="IPR051462">
    <property type="entry name" value="CBS_domain-containing"/>
</dbReference>
<name>A0A8J4PWM8_9MYCE</name>
<reference evidence="4" key="1">
    <citation type="submission" date="2020-01" db="EMBL/GenBank/DDBJ databases">
        <title>Development of genomics and gene disruption for Polysphondylium violaceum indicates a role for the polyketide synthase stlB in stalk morphogenesis.</title>
        <authorList>
            <person name="Narita B."/>
            <person name="Kawabe Y."/>
            <person name="Kin K."/>
            <person name="Saito T."/>
            <person name="Gibbs R."/>
            <person name="Kuspa A."/>
            <person name="Muzny D."/>
            <person name="Queller D."/>
            <person name="Richards S."/>
            <person name="Strassman J."/>
            <person name="Sucgang R."/>
            <person name="Worley K."/>
            <person name="Schaap P."/>
        </authorList>
    </citation>
    <scope>NUCLEOTIDE SEQUENCE</scope>
    <source>
        <strain evidence="4">QSvi11</strain>
    </source>
</reference>
<comment type="caution">
    <text evidence="4">The sequence shown here is derived from an EMBL/GenBank/DDBJ whole genome shotgun (WGS) entry which is preliminary data.</text>
</comment>
<keyword evidence="2" id="KW-0129">CBS domain</keyword>
<accession>A0A8J4PWM8</accession>
<dbReference type="InterPro" id="IPR000644">
    <property type="entry name" value="CBS_dom"/>
</dbReference>
<evidence type="ECO:0000313" key="5">
    <source>
        <dbReference type="Proteomes" id="UP000695562"/>
    </source>
</evidence>
<dbReference type="EMBL" id="AJWJ01000110">
    <property type="protein sequence ID" value="KAF2075190.1"/>
    <property type="molecule type" value="Genomic_DNA"/>
</dbReference>
<gene>
    <name evidence="4" type="ORF">CYY_003495</name>
</gene>
<dbReference type="OrthoDB" id="418595at2759"/>
<dbReference type="Gene3D" id="3.10.580.10">
    <property type="entry name" value="CBS-domain"/>
    <property type="match status" value="1"/>
</dbReference>
<dbReference type="SMART" id="SM00116">
    <property type="entry name" value="CBS"/>
    <property type="match status" value="2"/>
</dbReference>
<dbReference type="InterPro" id="IPR046342">
    <property type="entry name" value="CBS_dom_sf"/>
</dbReference>
<proteinExistence type="predicted"/>
<evidence type="ECO:0000256" key="2">
    <source>
        <dbReference type="PROSITE-ProRule" id="PRU00703"/>
    </source>
</evidence>
<sequence length="148" mass="16315">MNKMNFLVKNLMSKNVMSIKGDATLDIALKSLNTNSIHRLPVVDESGSITGIITDRDLRLAVDSPFLPETNDERIEKLKHHTVSSIMRPNPITIEDSAPIVDAVKLMRVSNIGGLPVVDNKGRLCGIVTRSDLLDLLIRILEPVPPQN</sequence>
<keyword evidence="5" id="KW-1185">Reference proteome</keyword>
<dbReference type="PROSITE" id="PS51371">
    <property type="entry name" value="CBS"/>
    <property type="match status" value="2"/>
</dbReference>
<organism evidence="4 5">
    <name type="scientific">Polysphondylium violaceum</name>
    <dbReference type="NCBI Taxonomy" id="133409"/>
    <lineage>
        <taxon>Eukaryota</taxon>
        <taxon>Amoebozoa</taxon>
        <taxon>Evosea</taxon>
        <taxon>Eumycetozoa</taxon>
        <taxon>Dictyostelia</taxon>
        <taxon>Dictyosteliales</taxon>
        <taxon>Dictyosteliaceae</taxon>
        <taxon>Polysphondylium</taxon>
    </lineage>
</organism>
<evidence type="ECO:0000313" key="4">
    <source>
        <dbReference type="EMBL" id="KAF2075190.1"/>
    </source>
</evidence>
<dbReference type="SUPFAM" id="SSF54631">
    <property type="entry name" value="CBS-domain pair"/>
    <property type="match status" value="1"/>
</dbReference>